<dbReference type="PANTHER" id="PTHR15503">
    <property type="entry name" value="LDOC1 RELATED"/>
    <property type="match status" value="1"/>
</dbReference>
<evidence type="ECO:0000259" key="2">
    <source>
        <dbReference type="Pfam" id="PF19259"/>
    </source>
</evidence>
<evidence type="ECO:0000313" key="3">
    <source>
        <dbReference type="EMBL" id="CAF1094980.1"/>
    </source>
</evidence>
<dbReference type="InterPro" id="IPR000477">
    <property type="entry name" value="RT_dom"/>
</dbReference>
<gene>
    <name evidence="3" type="ORF">OXX778_LOCUS20860</name>
</gene>
<evidence type="ECO:0000259" key="1">
    <source>
        <dbReference type="Pfam" id="PF00078"/>
    </source>
</evidence>
<dbReference type="Pfam" id="PF19259">
    <property type="entry name" value="Ty3_capsid"/>
    <property type="match status" value="1"/>
</dbReference>
<feature type="domain" description="Reverse transcriptase" evidence="1">
    <location>
        <begin position="297"/>
        <end position="354"/>
    </location>
</feature>
<evidence type="ECO:0000313" key="4">
    <source>
        <dbReference type="Proteomes" id="UP000663879"/>
    </source>
</evidence>
<organism evidence="3 4">
    <name type="scientific">Brachionus calyciflorus</name>
    <dbReference type="NCBI Taxonomy" id="104777"/>
    <lineage>
        <taxon>Eukaryota</taxon>
        <taxon>Metazoa</taxon>
        <taxon>Spiralia</taxon>
        <taxon>Gnathifera</taxon>
        <taxon>Rotifera</taxon>
        <taxon>Eurotatoria</taxon>
        <taxon>Monogononta</taxon>
        <taxon>Pseudotrocha</taxon>
        <taxon>Ploima</taxon>
        <taxon>Brachionidae</taxon>
        <taxon>Brachionus</taxon>
    </lineage>
</organism>
<keyword evidence="4" id="KW-1185">Reference proteome</keyword>
<dbReference type="AlphaFoldDB" id="A0A814NQ35"/>
<protein>
    <submittedName>
        <fullName evidence="3">Uncharacterized protein</fullName>
    </submittedName>
</protein>
<comment type="caution">
    <text evidence="3">The sequence shown here is derived from an EMBL/GenBank/DDBJ whole genome shotgun (WGS) entry which is preliminary data.</text>
</comment>
<dbReference type="InterPro" id="IPR021109">
    <property type="entry name" value="Peptidase_aspartic_dom_sf"/>
</dbReference>
<proteinExistence type="predicted"/>
<dbReference type="OrthoDB" id="5563411at2759"/>
<dbReference type="PANTHER" id="PTHR15503:SF22">
    <property type="entry name" value="TRANSPOSON TY3-I GAG POLYPROTEIN"/>
    <property type="match status" value="1"/>
</dbReference>
<dbReference type="InterPro" id="IPR043502">
    <property type="entry name" value="DNA/RNA_pol_sf"/>
</dbReference>
<dbReference type="Gene3D" id="3.10.10.10">
    <property type="entry name" value="HIV Type 1 Reverse Transcriptase, subunit A, domain 1"/>
    <property type="match status" value="1"/>
</dbReference>
<dbReference type="InterPro" id="IPR032567">
    <property type="entry name" value="RTL1-rel"/>
</dbReference>
<dbReference type="EMBL" id="CAJNOC010007252">
    <property type="protein sequence ID" value="CAF1094980.1"/>
    <property type="molecule type" value="Genomic_DNA"/>
</dbReference>
<dbReference type="Pfam" id="PF00078">
    <property type="entry name" value="RVT_1"/>
    <property type="match status" value="1"/>
</dbReference>
<dbReference type="InterPro" id="IPR045358">
    <property type="entry name" value="Ty3_capsid"/>
</dbReference>
<name>A0A814NQ35_9BILA</name>
<accession>A0A814NQ35</accession>
<feature type="domain" description="Ty3 transposon capsid-like protein" evidence="2">
    <location>
        <begin position="3"/>
        <end position="98"/>
    </location>
</feature>
<dbReference type="Gene3D" id="3.30.70.270">
    <property type="match status" value="1"/>
</dbReference>
<sequence>MMLKDRYKRKDHELYMRDKLKNLKQNKDISSYVNDFRIILNQITNISEYDQITYFMQGLIEQTENYVRLRNPDSLQKAIEYAEDYDRFKSSRTSKINDVFMLNKRNKAMKHKNGETEILKIEIEDTVAYISFVITNIMHIEILLGLDWFEQTKAIIDPARRILSIPGKKISLDSKIHEDIDDNIYPSIYNIEDDFVIDDVVNLDFNNKIPNTKNSKLNDLILKNKNVFSLNLNDLGCCNSVKFEIETNSENPIMSQPFRQPLFLIDEMRKEVDKMLKAGIISPGKTGTWASPAFLLKQKSGYRFIVDYRKVNSITKPYFHPLPRVDDILDKLSKGKIFSHLDLRKGYFQISVSDNS</sequence>
<dbReference type="InterPro" id="IPR043128">
    <property type="entry name" value="Rev_trsase/Diguanyl_cyclase"/>
</dbReference>
<dbReference type="Gene3D" id="2.40.70.10">
    <property type="entry name" value="Acid Proteases"/>
    <property type="match status" value="1"/>
</dbReference>
<dbReference type="SUPFAM" id="SSF56672">
    <property type="entry name" value="DNA/RNA polymerases"/>
    <property type="match status" value="1"/>
</dbReference>
<reference evidence="3" key="1">
    <citation type="submission" date="2021-02" db="EMBL/GenBank/DDBJ databases">
        <authorList>
            <person name="Nowell W R."/>
        </authorList>
    </citation>
    <scope>NUCLEOTIDE SEQUENCE</scope>
    <source>
        <strain evidence="3">Ploen Becks lab</strain>
    </source>
</reference>
<dbReference type="Proteomes" id="UP000663879">
    <property type="component" value="Unassembled WGS sequence"/>
</dbReference>